<evidence type="ECO:0000256" key="3">
    <source>
        <dbReference type="ARBA" id="ARBA00022475"/>
    </source>
</evidence>
<gene>
    <name evidence="8" type="ORF">SAMN05660282_01305</name>
</gene>
<evidence type="ECO:0000256" key="5">
    <source>
        <dbReference type="ARBA" id="ARBA00022989"/>
    </source>
</evidence>
<dbReference type="PANTHER" id="PTHR34584">
    <property type="entry name" value="NA(+)/H(+) ANTIPORTER SUBUNIT E1"/>
    <property type="match status" value="1"/>
</dbReference>
<dbReference type="EMBL" id="FOPJ01000007">
    <property type="protein sequence ID" value="SFG58769.1"/>
    <property type="molecule type" value="Genomic_DNA"/>
</dbReference>
<keyword evidence="9" id="KW-1185">Reference proteome</keyword>
<dbReference type="RefSeq" id="WP_223845902.1">
    <property type="nucleotide sequence ID" value="NZ_FOPJ01000007.1"/>
</dbReference>
<dbReference type="AlphaFoldDB" id="A0A1I2T3T6"/>
<sequence>MKKFSGMKFAGVQRRFHLGSVVWITFIWVMLMGQLTWANVIAGVLIGLVIVLGLPLPNMPLASANIRWGAFAKLMLGWLWDLLKASVKVAWLALRRADPPQTAIIKVPMRVQSDIVLAFATTLFNLQPGGSVTDIDIGNRMLTVHLLDAGTPEALAQEIENVAKLERDLIHIFERN</sequence>
<keyword evidence="4 7" id="KW-0812">Transmembrane</keyword>
<name>A0A1I2T3T6_9CORY</name>
<dbReference type="NCBIfam" id="NF006521">
    <property type="entry name" value="PRK08965.1-5"/>
    <property type="match status" value="1"/>
</dbReference>
<keyword evidence="3" id="KW-1003">Cell membrane</keyword>
<organism evidence="8 9">
    <name type="scientific">Corynebacterium spheniscorum</name>
    <dbReference type="NCBI Taxonomy" id="185761"/>
    <lineage>
        <taxon>Bacteria</taxon>
        <taxon>Bacillati</taxon>
        <taxon>Actinomycetota</taxon>
        <taxon>Actinomycetes</taxon>
        <taxon>Mycobacteriales</taxon>
        <taxon>Corynebacteriaceae</taxon>
        <taxon>Corynebacterium</taxon>
    </lineage>
</organism>
<accession>A0A1I2T3T6</accession>
<evidence type="ECO:0000256" key="1">
    <source>
        <dbReference type="ARBA" id="ARBA00004651"/>
    </source>
</evidence>
<dbReference type="PANTHER" id="PTHR34584:SF1">
    <property type="entry name" value="NA(+)_H(+) ANTIPORTER SUBUNIT E1"/>
    <property type="match status" value="1"/>
</dbReference>
<dbReference type="Pfam" id="PF01899">
    <property type="entry name" value="MNHE"/>
    <property type="match status" value="1"/>
</dbReference>
<keyword evidence="6 7" id="KW-0472">Membrane</keyword>
<proteinExistence type="inferred from homology"/>
<dbReference type="InterPro" id="IPR002758">
    <property type="entry name" value="Cation_antiport_E"/>
</dbReference>
<evidence type="ECO:0000313" key="8">
    <source>
        <dbReference type="EMBL" id="SFG58769.1"/>
    </source>
</evidence>
<evidence type="ECO:0000256" key="2">
    <source>
        <dbReference type="ARBA" id="ARBA00006228"/>
    </source>
</evidence>
<feature type="transmembrane region" description="Helical" evidence="7">
    <location>
        <begin position="21"/>
        <end position="54"/>
    </location>
</feature>
<evidence type="ECO:0000256" key="4">
    <source>
        <dbReference type="ARBA" id="ARBA00022692"/>
    </source>
</evidence>
<dbReference type="STRING" id="185761.SAMN05660282_01305"/>
<dbReference type="Proteomes" id="UP000199065">
    <property type="component" value="Unassembled WGS sequence"/>
</dbReference>
<comment type="subcellular location">
    <subcellularLocation>
        <location evidence="1">Cell membrane</location>
        <topology evidence="1">Multi-pass membrane protein</topology>
    </subcellularLocation>
</comment>
<evidence type="ECO:0000256" key="6">
    <source>
        <dbReference type="ARBA" id="ARBA00023136"/>
    </source>
</evidence>
<keyword evidence="5 7" id="KW-1133">Transmembrane helix</keyword>
<comment type="similarity">
    <text evidence="2">Belongs to the CPA3 antiporters (TC 2.A.63) subunit E family.</text>
</comment>
<dbReference type="GO" id="GO:0005886">
    <property type="term" value="C:plasma membrane"/>
    <property type="evidence" value="ECO:0007669"/>
    <property type="project" value="UniProtKB-SubCell"/>
</dbReference>
<evidence type="ECO:0000256" key="7">
    <source>
        <dbReference type="SAM" id="Phobius"/>
    </source>
</evidence>
<reference evidence="8 9" key="1">
    <citation type="submission" date="2016-10" db="EMBL/GenBank/DDBJ databases">
        <authorList>
            <person name="de Groot N.N."/>
        </authorList>
    </citation>
    <scope>NUCLEOTIDE SEQUENCE [LARGE SCALE GENOMIC DNA]</scope>
    <source>
        <strain>J11</strain>
        <strain evidence="9">PG 39</strain>
    </source>
</reference>
<protein>
    <submittedName>
        <fullName evidence="8">Multisubunit sodium/proton antiporter, MrpE subunit (TC 2.A.63.1)</fullName>
    </submittedName>
</protein>
<evidence type="ECO:0000313" key="9">
    <source>
        <dbReference type="Proteomes" id="UP000199065"/>
    </source>
</evidence>
<dbReference type="GO" id="GO:0008324">
    <property type="term" value="F:monoatomic cation transmembrane transporter activity"/>
    <property type="evidence" value="ECO:0007669"/>
    <property type="project" value="InterPro"/>
</dbReference>